<dbReference type="OrthoDB" id="2879636at2759"/>
<keyword evidence="3" id="KW-1185">Reference proteome</keyword>
<evidence type="ECO:0000313" key="3">
    <source>
        <dbReference type="Proteomes" id="UP000076532"/>
    </source>
</evidence>
<feature type="domain" description="BTB" evidence="1">
    <location>
        <begin position="20"/>
        <end position="93"/>
    </location>
</feature>
<dbReference type="Proteomes" id="UP000076532">
    <property type="component" value="Unassembled WGS sequence"/>
</dbReference>
<dbReference type="SUPFAM" id="SSF54695">
    <property type="entry name" value="POZ domain"/>
    <property type="match status" value="1"/>
</dbReference>
<proteinExistence type="predicted"/>
<dbReference type="PROSITE" id="PS50097">
    <property type="entry name" value="BTB"/>
    <property type="match status" value="1"/>
</dbReference>
<reference evidence="2 3" key="1">
    <citation type="journal article" date="2016" name="Mol. Biol. Evol.">
        <title>Comparative Genomics of Early-Diverging Mushroom-Forming Fungi Provides Insights into the Origins of Lignocellulose Decay Capabilities.</title>
        <authorList>
            <person name="Nagy L.G."/>
            <person name="Riley R."/>
            <person name="Tritt A."/>
            <person name="Adam C."/>
            <person name="Daum C."/>
            <person name="Floudas D."/>
            <person name="Sun H."/>
            <person name="Yadav J.S."/>
            <person name="Pangilinan J."/>
            <person name="Larsson K.H."/>
            <person name="Matsuura K."/>
            <person name="Barry K."/>
            <person name="Labutti K."/>
            <person name="Kuo R."/>
            <person name="Ohm R.A."/>
            <person name="Bhattacharya S.S."/>
            <person name="Shirouzu T."/>
            <person name="Yoshinaga Y."/>
            <person name="Martin F.M."/>
            <person name="Grigoriev I.V."/>
            <person name="Hibbett D.S."/>
        </authorList>
    </citation>
    <scope>NUCLEOTIDE SEQUENCE [LARGE SCALE GENOMIC DNA]</scope>
    <source>
        <strain evidence="2 3">CBS 109695</strain>
    </source>
</reference>
<dbReference type="SMART" id="SM00225">
    <property type="entry name" value="BTB"/>
    <property type="match status" value="1"/>
</dbReference>
<accession>A0A166A0A5</accession>
<evidence type="ECO:0000313" key="2">
    <source>
        <dbReference type="EMBL" id="KZP11114.1"/>
    </source>
</evidence>
<dbReference type="CDD" id="cd18186">
    <property type="entry name" value="BTB_POZ_ZBTB_KLHL-like"/>
    <property type="match status" value="1"/>
</dbReference>
<dbReference type="Gene3D" id="3.30.710.10">
    <property type="entry name" value="Potassium Channel Kv1.1, Chain A"/>
    <property type="match status" value="1"/>
</dbReference>
<evidence type="ECO:0000259" key="1">
    <source>
        <dbReference type="PROSITE" id="PS50097"/>
    </source>
</evidence>
<dbReference type="EMBL" id="KV417668">
    <property type="protein sequence ID" value="KZP11114.1"/>
    <property type="molecule type" value="Genomic_DNA"/>
</dbReference>
<gene>
    <name evidence="2" type="ORF">FIBSPDRAFT_937682</name>
</gene>
<organism evidence="2 3">
    <name type="scientific">Athelia psychrophila</name>
    <dbReference type="NCBI Taxonomy" id="1759441"/>
    <lineage>
        <taxon>Eukaryota</taxon>
        <taxon>Fungi</taxon>
        <taxon>Dikarya</taxon>
        <taxon>Basidiomycota</taxon>
        <taxon>Agaricomycotina</taxon>
        <taxon>Agaricomycetes</taxon>
        <taxon>Agaricomycetidae</taxon>
        <taxon>Atheliales</taxon>
        <taxon>Atheliaceae</taxon>
        <taxon>Athelia</taxon>
    </lineage>
</organism>
<protein>
    <recommendedName>
        <fullName evidence="1">BTB domain-containing protein</fullName>
    </recommendedName>
</protein>
<dbReference type="InterPro" id="IPR000210">
    <property type="entry name" value="BTB/POZ_dom"/>
</dbReference>
<sequence length="316" mass="36097">MNDPPAPVVAVRSDIWYDDGNVILQVEGTQFRVHKSILAQSSTVFNDMFSLPQPPAKDAEMIEGCLIVHLFDSAQEVRYILQAIFQQKYLTFQEKMPFPVLAAFLCLGRKYDIRRLHIDARKRLYQHFPATLEDDDAVREWVGLKPESKEYIELVVMARRAGLLSILPRVFYHCCRSYPTHVITDNVSAPSLPPGDQMACMTGHRAVCLRQAYTTYGWLYNGGPAASCITYDACNAARQRCLIEWFTPLPEPSGLDLWSQASERFNHADTSLCKHCLASAQSQHEIGRANFWEELPSLFGLPPWTELLREREDVEW</sequence>
<dbReference type="InterPro" id="IPR011333">
    <property type="entry name" value="SKP1/BTB/POZ_sf"/>
</dbReference>
<dbReference type="AlphaFoldDB" id="A0A166A0A5"/>
<name>A0A166A0A5_9AGAM</name>
<dbReference type="Pfam" id="PF00651">
    <property type="entry name" value="BTB"/>
    <property type="match status" value="1"/>
</dbReference>